<feature type="transmembrane region" description="Helical" evidence="1">
    <location>
        <begin position="61"/>
        <end position="82"/>
    </location>
</feature>
<evidence type="ECO:0000256" key="1">
    <source>
        <dbReference type="SAM" id="Phobius"/>
    </source>
</evidence>
<keyword evidence="3" id="KW-1185">Reference proteome</keyword>
<evidence type="ECO:0000313" key="2">
    <source>
        <dbReference type="EMBL" id="GAA0338332.1"/>
    </source>
</evidence>
<proteinExistence type="predicted"/>
<organism evidence="2 3">
    <name type="scientific">Bacillus carboniphilus</name>
    <dbReference type="NCBI Taxonomy" id="86663"/>
    <lineage>
        <taxon>Bacteria</taxon>
        <taxon>Bacillati</taxon>
        <taxon>Bacillota</taxon>
        <taxon>Bacilli</taxon>
        <taxon>Bacillales</taxon>
        <taxon>Bacillaceae</taxon>
        <taxon>Bacillus</taxon>
    </lineage>
</organism>
<keyword evidence="1" id="KW-1133">Transmembrane helix</keyword>
<protein>
    <submittedName>
        <fullName evidence="2">Uncharacterized protein</fullName>
    </submittedName>
</protein>
<sequence length="83" mass="9547">MLFLYILVLIPVNIFLFIQIGKLFFDDMDHFWECVKLDLRPDIFSFFKGELGKDWAAEFRLGAFGILCGIIILIEVGIGAVIF</sequence>
<evidence type="ECO:0000313" key="3">
    <source>
        <dbReference type="Proteomes" id="UP001500782"/>
    </source>
</evidence>
<gene>
    <name evidence="2" type="ORF">GCM10008967_30760</name>
</gene>
<keyword evidence="1" id="KW-0472">Membrane</keyword>
<dbReference type="RefSeq" id="WP_343800717.1">
    <property type="nucleotide sequence ID" value="NZ_BAAADJ010000054.1"/>
</dbReference>
<feature type="transmembrane region" description="Helical" evidence="1">
    <location>
        <begin position="6"/>
        <end position="25"/>
    </location>
</feature>
<keyword evidence="1" id="KW-0812">Transmembrane</keyword>
<dbReference type="Proteomes" id="UP001500782">
    <property type="component" value="Unassembled WGS sequence"/>
</dbReference>
<accession>A0ABP3G8P6</accession>
<reference evidence="3" key="1">
    <citation type="journal article" date="2019" name="Int. J. Syst. Evol. Microbiol.">
        <title>The Global Catalogue of Microorganisms (GCM) 10K type strain sequencing project: providing services to taxonomists for standard genome sequencing and annotation.</title>
        <authorList>
            <consortium name="The Broad Institute Genomics Platform"/>
            <consortium name="The Broad Institute Genome Sequencing Center for Infectious Disease"/>
            <person name="Wu L."/>
            <person name="Ma J."/>
        </authorList>
    </citation>
    <scope>NUCLEOTIDE SEQUENCE [LARGE SCALE GENOMIC DNA]</scope>
    <source>
        <strain evidence="3">JCM 9731</strain>
    </source>
</reference>
<dbReference type="EMBL" id="BAAADJ010000054">
    <property type="protein sequence ID" value="GAA0338332.1"/>
    <property type="molecule type" value="Genomic_DNA"/>
</dbReference>
<comment type="caution">
    <text evidence="2">The sequence shown here is derived from an EMBL/GenBank/DDBJ whole genome shotgun (WGS) entry which is preliminary data.</text>
</comment>
<name>A0ABP3G8P6_9BACI</name>